<evidence type="ECO:0000313" key="2">
    <source>
        <dbReference type="EMBL" id="NEW55860.1"/>
    </source>
</evidence>
<keyword evidence="3" id="KW-1185">Reference proteome</keyword>
<sequence length="69" mass="7473">MAEQVAVSVWRQRSGRHADDQRHNRGMNGHRQAAQMQRAVPVARGEHGRRLGSAPQLGGLGLPRGRAGA</sequence>
<gene>
    <name evidence="2" type="ORF">GV794_09360</name>
</gene>
<feature type="region of interest" description="Disordered" evidence="1">
    <location>
        <begin position="1"/>
        <end position="69"/>
    </location>
</feature>
<feature type="compositionally biased region" description="Gly residues" evidence="1">
    <location>
        <begin position="58"/>
        <end position="69"/>
    </location>
</feature>
<organism evidence="2 3">
    <name type="scientific">Nocardia cyriacigeorgica</name>
    <dbReference type="NCBI Taxonomy" id="135487"/>
    <lineage>
        <taxon>Bacteria</taxon>
        <taxon>Bacillati</taxon>
        <taxon>Actinomycetota</taxon>
        <taxon>Actinomycetes</taxon>
        <taxon>Mycobacteriales</taxon>
        <taxon>Nocardiaceae</taxon>
        <taxon>Nocardia</taxon>
    </lineage>
</organism>
<accession>A0ABX0CNF5</accession>
<reference evidence="2 3" key="1">
    <citation type="submission" date="2020-01" db="EMBL/GenBank/DDBJ databases">
        <title>Genetics and antimicrobial susceptibilities of Nocardia species isolated from the soil; a comparison with species isolated from humans.</title>
        <authorList>
            <person name="Carrasco G."/>
            <person name="Monzon S."/>
            <person name="Sansegundo M."/>
            <person name="Garcia E."/>
            <person name="Garrido N."/>
            <person name="Medina M.J."/>
            <person name="Villalon P."/>
            <person name="Ramirez-Arocha A.C."/>
            <person name="Jimenez P."/>
            <person name="Cuesta I."/>
            <person name="Valdezate S."/>
        </authorList>
    </citation>
    <scope>NUCLEOTIDE SEQUENCE [LARGE SCALE GENOMIC DNA]</scope>
    <source>
        <strain evidence="2 3">CNM20110649</strain>
    </source>
</reference>
<protein>
    <submittedName>
        <fullName evidence="2">Uncharacterized protein</fullName>
    </submittedName>
</protein>
<dbReference type="EMBL" id="JAAGUX010000011">
    <property type="protein sequence ID" value="NEW55860.1"/>
    <property type="molecule type" value="Genomic_DNA"/>
</dbReference>
<proteinExistence type="predicted"/>
<dbReference type="RefSeq" id="WP_163838406.1">
    <property type="nucleotide sequence ID" value="NZ_JAAGUX010000011.1"/>
</dbReference>
<evidence type="ECO:0000313" key="3">
    <source>
        <dbReference type="Proteomes" id="UP000470876"/>
    </source>
</evidence>
<dbReference type="Proteomes" id="UP000470876">
    <property type="component" value="Unassembled WGS sequence"/>
</dbReference>
<evidence type="ECO:0000256" key="1">
    <source>
        <dbReference type="SAM" id="MobiDB-lite"/>
    </source>
</evidence>
<name>A0ABX0CNF5_9NOCA</name>
<comment type="caution">
    <text evidence="2">The sequence shown here is derived from an EMBL/GenBank/DDBJ whole genome shotgun (WGS) entry which is preliminary data.</text>
</comment>